<proteinExistence type="predicted"/>
<dbReference type="PANTHER" id="PTHR43807:SF20">
    <property type="entry name" value="FI04487P"/>
    <property type="match status" value="1"/>
</dbReference>
<dbReference type="InterPro" id="IPR015422">
    <property type="entry name" value="PyrdxlP-dep_Trfase_small"/>
</dbReference>
<sequence>MTVRPARLAEVAGFSIDKVAAAAGDDPDVLRLENLDTDAPPPREAVEATKAAVGELTANSYLPFTGRRDLRLAVADRVRSRSGVEYDPDSEVVITASDGDGLLDALLAVTDHGDEVIITDPTYAGILNRILLAGARPRVVPIRAVEGAWRLDLDELAASVGPATRAIVLQNPSIPSGYLLTDAEWREIARLCVEHDLWLIYWALMEGIVFDDGEVIHPASYPGMRERTIVVGTVSLEQRMIGWRIGWMVAPEAVMSDLAVVHIYNGLVAGGFAQAGALAALTAADDGLAGCLAEWQRRRDTVCDQLRGLPMLAAAGGWSQILDSRALGVEPDALSHALIRHRVAATPMTGWGGPIADRHLRLVFSREPVPRLEQLGDRFAMALADLGVTSWRVP</sequence>
<dbReference type="InterPro" id="IPR004839">
    <property type="entry name" value="Aminotransferase_I/II_large"/>
</dbReference>
<dbReference type="OrthoDB" id="9763453at2"/>
<evidence type="ECO:0000256" key="4">
    <source>
        <dbReference type="ARBA" id="ARBA00022898"/>
    </source>
</evidence>
<dbReference type="InterPro" id="IPR015424">
    <property type="entry name" value="PyrdxlP-dep_Trfase"/>
</dbReference>
<protein>
    <submittedName>
        <fullName evidence="6">Pyridoxal phosphate-dependent aminotransferase</fullName>
    </submittedName>
</protein>
<dbReference type="InterPro" id="IPR015421">
    <property type="entry name" value="PyrdxlP-dep_Trfase_major"/>
</dbReference>
<accession>A0A4Q2KYC5</accession>
<comment type="cofactor">
    <cofactor evidence="1">
        <name>pyridoxal 5'-phosphate</name>
        <dbReference type="ChEBI" id="CHEBI:597326"/>
    </cofactor>
</comment>
<gene>
    <name evidence="6" type="ORF">ESP51_11865</name>
</gene>
<dbReference type="CDD" id="cd00609">
    <property type="entry name" value="AAT_like"/>
    <property type="match status" value="1"/>
</dbReference>
<dbReference type="RefSeq" id="WP_129521109.1">
    <property type="nucleotide sequence ID" value="NZ_SDPN01000020.1"/>
</dbReference>
<dbReference type="Gene3D" id="3.90.1150.10">
    <property type="entry name" value="Aspartate Aminotransferase, domain 1"/>
    <property type="match status" value="1"/>
</dbReference>
<dbReference type="Gene3D" id="3.40.640.10">
    <property type="entry name" value="Type I PLP-dependent aspartate aminotransferase-like (Major domain)"/>
    <property type="match status" value="1"/>
</dbReference>
<keyword evidence="3 6" id="KW-0808">Transferase</keyword>
<dbReference type="GO" id="GO:0016212">
    <property type="term" value="F:kynurenine-oxoglutarate transaminase activity"/>
    <property type="evidence" value="ECO:0007669"/>
    <property type="project" value="TreeGrafter"/>
</dbReference>
<evidence type="ECO:0000313" key="6">
    <source>
        <dbReference type="EMBL" id="RXZ69600.1"/>
    </source>
</evidence>
<evidence type="ECO:0000256" key="2">
    <source>
        <dbReference type="ARBA" id="ARBA00022576"/>
    </source>
</evidence>
<dbReference type="SUPFAM" id="SSF53383">
    <property type="entry name" value="PLP-dependent transferases"/>
    <property type="match status" value="1"/>
</dbReference>
<dbReference type="GO" id="GO:0005737">
    <property type="term" value="C:cytoplasm"/>
    <property type="evidence" value="ECO:0007669"/>
    <property type="project" value="TreeGrafter"/>
</dbReference>
<evidence type="ECO:0000256" key="1">
    <source>
        <dbReference type="ARBA" id="ARBA00001933"/>
    </source>
</evidence>
<dbReference type="GO" id="GO:0030170">
    <property type="term" value="F:pyridoxal phosphate binding"/>
    <property type="evidence" value="ECO:0007669"/>
    <property type="project" value="InterPro"/>
</dbReference>
<keyword evidence="7" id="KW-1185">Reference proteome</keyword>
<dbReference type="Pfam" id="PF00155">
    <property type="entry name" value="Aminotran_1_2"/>
    <property type="match status" value="1"/>
</dbReference>
<evidence type="ECO:0000259" key="5">
    <source>
        <dbReference type="Pfam" id="PF00155"/>
    </source>
</evidence>
<dbReference type="Proteomes" id="UP000293865">
    <property type="component" value="Unassembled WGS sequence"/>
</dbReference>
<keyword evidence="2 6" id="KW-0032">Aminotransferase</keyword>
<dbReference type="AlphaFoldDB" id="A0A4Q2KYC5"/>
<keyword evidence="4" id="KW-0663">Pyridoxal phosphate</keyword>
<dbReference type="InterPro" id="IPR051326">
    <property type="entry name" value="Kynurenine-oxoglutarate_AT"/>
</dbReference>
<feature type="domain" description="Aminotransferase class I/classII large" evidence="5">
    <location>
        <begin position="39"/>
        <end position="363"/>
    </location>
</feature>
<organism evidence="6 7">
    <name type="scientific">Agromyces albus</name>
    <dbReference type="NCBI Taxonomy" id="205332"/>
    <lineage>
        <taxon>Bacteria</taxon>
        <taxon>Bacillati</taxon>
        <taxon>Actinomycetota</taxon>
        <taxon>Actinomycetes</taxon>
        <taxon>Micrococcales</taxon>
        <taxon>Microbacteriaceae</taxon>
        <taxon>Agromyces</taxon>
    </lineage>
</organism>
<comment type="caution">
    <text evidence="6">The sequence shown here is derived from an EMBL/GenBank/DDBJ whole genome shotgun (WGS) entry which is preliminary data.</text>
</comment>
<reference evidence="6 7" key="1">
    <citation type="submission" date="2019-01" db="EMBL/GenBank/DDBJ databases">
        <title>Agromyces.</title>
        <authorList>
            <person name="Li J."/>
        </authorList>
    </citation>
    <scope>NUCLEOTIDE SEQUENCE [LARGE SCALE GENOMIC DNA]</scope>
    <source>
        <strain evidence="6 7">DSM 15934</strain>
    </source>
</reference>
<evidence type="ECO:0000256" key="3">
    <source>
        <dbReference type="ARBA" id="ARBA00022679"/>
    </source>
</evidence>
<dbReference type="EMBL" id="SDPN01000020">
    <property type="protein sequence ID" value="RXZ69600.1"/>
    <property type="molecule type" value="Genomic_DNA"/>
</dbReference>
<dbReference type="PANTHER" id="PTHR43807">
    <property type="entry name" value="FI04487P"/>
    <property type="match status" value="1"/>
</dbReference>
<name>A0A4Q2KYC5_9MICO</name>
<evidence type="ECO:0000313" key="7">
    <source>
        <dbReference type="Proteomes" id="UP000293865"/>
    </source>
</evidence>